<name>A0AAV2IFH5_LYMST</name>
<evidence type="ECO:0008006" key="4">
    <source>
        <dbReference type="Google" id="ProtNLM"/>
    </source>
</evidence>
<gene>
    <name evidence="2" type="ORF">GSLYS_00019154001</name>
</gene>
<evidence type="ECO:0000256" key="1">
    <source>
        <dbReference type="SAM" id="Phobius"/>
    </source>
</evidence>
<keyword evidence="3" id="KW-1185">Reference proteome</keyword>
<feature type="transmembrane region" description="Helical" evidence="1">
    <location>
        <begin position="52"/>
        <end position="74"/>
    </location>
</feature>
<feature type="transmembrane region" description="Helical" evidence="1">
    <location>
        <begin position="178"/>
        <end position="203"/>
    </location>
</feature>
<feature type="transmembrane region" description="Helical" evidence="1">
    <location>
        <begin position="86"/>
        <end position="114"/>
    </location>
</feature>
<keyword evidence="1" id="KW-0472">Membrane</keyword>
<dbReference type="SUPFAM" id="SSF81321">
    <property type="entry name" value="Family A G protein-coupled receptor-like"/>
    <property type="match status" value="1"/>
</dbReference>
<sequence>MGVPEDEGIARFATAALVSSIVCFALGLIVNLVVLVSIVTSPAMRFHLRNKLIANMCACHLTEIAFRIPIGVYLEFKNPKIHRECYMYSAIVNLELIQVFIVNWNLVFLISVLIEHIRDVNPAVTWSKMHRTLACILLMALPWAAAMIIVPLLLNTYSTSHHVAGRLPDGCILPTHSFLAPVTAVVSLLPHLTSVVLTAAAIVMSRRSSRESLHPDEAGTHTRSGVGPLPVYITAVTLTIVCDVPMVLAGLRIYDDKNSSFRTKALYLSGIISNLSIIINPLPWLLLPDVRHRIKTCMPFSHRRRDANGTMALKGIRSCDHDSGVAIG</sequence>
<organism evidence="2 3">
    <name type="scientific">Lymnaea stagnalis</name>
    <name type="common">Great pond snail</name>
    <name type="synonym">Helix stagnalis</name>
    <dbReference type="NCBI Taxonomy" id="6523"/>
    <lineage>
        <taxon>Eukaryota</taxon>
        <taxon>Metazoa</taxon>
        <taxon>Spiralia</taxon>
        <taxon>Lophotrochozoa</taxon>
        <taxon>Mollusca</taxon>
        <taxon>Gastropoda</taxon>
        <taxon>Heterobranchia</taxon>
        <taxon>Euthyneura</taxon>
        <taxon>Panpulmonata</taxon>
        <taxon>Hygrophila</taxon>
        <taxon>Lymnaeoidea</taxon>
        <taxon>Lymnaeidae</taxon>
        <taxon>Lymnaea</taxon>
    </lineage>
</organism>
<dbReference type="Proteomes" id="UP001497497">
    <property type="component" value="Unassembled WGS sequence"/>
</dbReference>
<reference evidence="2 3" key="1">
    <citation type="submission" date="2024-04" db="EMBL/GenBank/DDBJ databases">
        <authorList>
            <consortium name="Genoscope - CEA"/>
            <person name="William W."/>
        </authorList>
    </citation>
    <scope>NUCLEOTIDE SEQUENCE [LARGE SCALE GENOMIC DNA]</scope>
</reference>
<keyword evidence="1" id="KW-0812">Transmembrane</keyword>
<feature type="transmembrane region" description="Helical" evidence="1">
    <location>
        <begin position="135"/>
        <end position="158"/>
    </location>
</feature>
<dbReference type="EMBL" id="CAXITT010000734">
    <property type="protein sequence ID" value="CAL1545777.1"/>
    <property type="molecule type" value="Genomic_DNA"/>
</dbReference>
<feature type="transmembrane region" description="Helical" evidence="1">
    <location>
        <begin position="266"/>
        <end position="287"/>
    </location>
</feature>
<evidence type="ECO:0000313" key="2">
    <source>
        <dbReference type="EMBL" id="CAL1545777.1"/>
    </source>
</evidence>
<protein>
    <recommendedName>
        <fullName evidence="4">G-protein coupled receptors family 1 profile domain-containing protein</fullName>
    </recommendedName>
</protein>
<dbReference type="Gene3D" id="1.20.1070.10">
    <property type="entry name" value="Rhodopsin 7-helix transmembrane proteins"/>
    <property type="match status" value="1"/>
</dbReference>
<accession>A0AAV2IFH5</accession>
<feature type="transmembrane region" description="Helical" evidence="1">
    <location>
        <begin position="12"/>
        <end position="40"/>
    </location>
</feature>
<keyword evidence="1" id="KW-1133">Transmembrane helix</keyword>
<comment type="caution">
    <text evidence="2">The sequence shown here is derived from an EMBL/GenBank/DDBJ whole genome shotgun (WGS) entry which is preliminary data.</text>
</comment>
<feature type="transmembrane region" description="Helical" evidence="1">
    <location>
        <begin position="231"/>
        <end position="254"/>
    </location>
</feature>
<proteinExistence type="predicted"/>
<dbReference type="AlphaFoldDB" id="A0AAV2IFH5"/>
<evidence type="ECO:0000313" key="3">
    <source>
        <dbReference type="Proteomes" id="UP001497497"/>
    </source>
</evidence>